<dbReference type="SUPFAM" id="SSF50156">
    <property type="entry name" value="PDZ domain-like"/>
    <property type="match status" value="1"/>
</dbReference>
<evidence type="ECO:0008006" key="5">
    <source>
        <dbReference type="Google" id="ProtNLM"/>
    </source>
</evidence>
<gene>
    <name evidence="3" type="ORF">A4D02_32810</name>
</gene>
<dbReference type="Gene3D" id="3.90.226.10">
    <property type="entry name" value="2-enoyl-CoA Hydratase, Chain A, domain 1"/>
    <property type="match status" value="1"/>
</dbReference>
<dbReference type="Pfam" id="PF18294">
    <property type="entry name" value="Pept_S41_N"/>
    <property type="match status" value="1"/>
</dbReference>
<dbReference type="InterPro" id="IPR041613">
    <property type="entry name" value="Pept_S41_N"/>
</dbReference>
<keyword evidence="4" id="KW-1185">Reference proteome</keyword>
<dbReference type="PROSITE" id="PS51257">
    <property type="entry name" value="PROKAR_LIPOPROTEIN"/>
    <property type="match status" value="1"/>
</dbReference>
<dbReference type="RefSeq" id="WP_014221117.1">
    <property type="nucleotide sequence ID" value="NZ_LWBO01000018.1"/>
</dbReference>
<dbReference type="CDD" id="cd07561">
    <property type="entry name" value="Peptidase_S41_CPP_like"/>
    <property type="match status" value="1"/>
</dbReference>
<evidence type="ECO:0000259" key="2">
    <source>
        <dbReference type="Pfam" id="PF18294"/>
    </source>
</evidence>
<evidence type="ECO:0000313" key="3">
    <source>
        <dbReference type="EMBL" id="OQP45974.1"/>
    </source>
</evidence>
<evidence type="ECO:0000259" key="1">
    <source>
        <dbReference type="Pfam" id="PF03572"/>
    </source>
</evidence>
<dbReference type="Gene3D" id="3.30.750.170">
    <property type="match status" value="1"/>
</dbReference>
<name>A0ABX3NU50_9BACT</name>
<proteinExistence type="predicted"/>
<dbReference type="EMBL" id="LWBO01000018">
    <property type="protein sequence ID" value="OQP45974.1"/>
    <property type="molecule type" value="Genomic_DNA"/>
</dbReference>
<feature type="domain" description="Peptidase S41 N-terminal" evidence="2">
    <location>
        <begin position="38"/>
        <end position="82"/>
    </location>
</feature>
<dbReference type="InterPro" id="IPR029045">
    <property type="entry name" value="ClpP/crotonase-like_dom_sf"/>
</dbReference>
<evidence type="ECO:0000313" key="4">
    <source>
        <dbReference type="Proteomes" id="UP000192277"/>
    </source>
</evidence>
<accession>A0ABX3NU50</accession>
<dbReference type="Pfam" id="PF03572">
    <property type="entry name" value="Peptidase_S41"/>
    <property type="match status" value="1"/>
</dbReference>
<feature type="domain" description="Tail specific protease" evidence="1">
    <location>
        <begin position="207"/>
        <end position="394"/>
    </location>
</feature>
<dbReference type="PANTHER" id="PTHR32060:SF30">
    <property type="entry name" value="CARBOXY-TERMINAL PROCESSING PROTEASE CTPA"/>
    <property type="match status" value="1"/>
</dbReference>
<dbReference type="InterPro" id="IPR005151">
    <property type="entry name" value="Tail-specific_protease"/>
</dbReference>
<organism evidence="3 4">
    <name type="scientific">Niastella koreensis</name>
    <dbReference type="NCBI Taxonomy" id="354356"/>
    <lineage>
        <taxon>Bacteria</taxon>
        <taxon>Pseudomonadati</taxon>
        <taxon>Bacteroidota</taxon>
        <taxon>Chitinophagia</taxon>
        <taxon>Chitinophagales</taxon>
        <taxon>Chitinophagaceae</taxon>
        <taxon>Niastella</taxon>
    </lineage>
</organism>
<dbReference type="Proteomes" id="UP000192277">
    <property type="component" value="Unassembled WGS sequence"/>
</dbReference>
<dbReference type="InterPro" id="IPR036034">
    <property type="entry name" value="PDZ_sf"/>
</dbReference>
<sequence length="463" mass="50144">MRARLITFIVAVSIFMLSGCSKKDYPGGYIPTDSLGIINKWVLDSMKRYYYWNSSINTSPDYSLNTASFFASLLSVADRFSWISDGSSLQPASNSYFIYGFHYALLQLPAGAGYLGVVTDVSIGSAAANAGFKRGTYFTRVNSEAINSSNLNAITHILKSRLPITLTLADYNGGAVLEGKEINLAPGFAGENAIQYTRTYSANGIVTGYLNYRSFAENNDGQLIQAITKLKAANINELILDLRYNAGGSVASSAKMVALVANSLTANDVYAIYQGNAQEGMHTNTLQQVLNTSGNTSGRQYSTLQSAALSLKRIFILTTGGTTSAAELVVNNTKPYLPVIQIGAATGGKNEASFLIQDQRVPREVYWTMEPTVYKLFNKNKEGNYETGLAPDYAIDELAFLPLADVGAVSDPLIAKAFSLIYGSGPYPAGYANLRQQTQIAVTPVYRSAEEEALRQPARITNR</sequence>
<comment type="caution">
    <text evidence="3">The sequence shown here is derived from an EMBL/GenBank/DDBJ whole genome shotgun (WGS) entry which is preliminary data.</text>
</comment>
<protein>
    <recommendedName>
        <fullName evidence="5">Peptidase S41</fullName>
    </recommendedName>
</protein>
<dbReference type="PANTHER" id="PTHR32060">
    <property type="entry name" value="TAIL-SPECIFIC PROTEASE"/>
    <property type="match status" value="1"/>
</dbReference>
<dbReference type="Gene3D" id="2.30.42.10">
    <property type="match status" value="1"/>
</dbReference>
<reference evidence="3 4" key="1">
    <citation type="submission" date="2016-04" db="EMBL/GenBank/DDBJ databases">
        <authorList>
            <person name="Chen L."/>
            <person name="Zhuang W."/>
            <person name="Wang G."/>
        </authorList>
    </citation>
    <scope>NUCLEOTIDE SEQUENCE [LARGE SCALE GENOMIC DNA]</scope>
    <source>
        <strain evidence="4">GR20</strain>
    </source>
</reference>
<dbReference type="SUPFAM" id="SSF52096">
    <property type="entry name" value="ClpP/crotonase"/>
    <property type="match status" value="1"/>
</dbReference>